<keyword evidence="2" id="KW-1185">Reference proteome</keyword>
<sequence>MILCMEANFERNIAVLLVNKWSITIMEIFLFGDRKQSSLSVFGRRENSFSRCLVGLFLDHRQFDSRVMQGLVEELWLTVAPMRVVGRHDNLYLFRFYSEVDFNAFLKGPWAMRGGLLVMDIWQPGLALVVKRINRTPVWVQLYNLPLECFCEETGLRLGGMLGDVLYVDI</sequence>
<gene>
    <name evidence="1" type="ORF">Vadar_017846</name>
</gene>
<accession>A0ACB7ZKY4</accession>
<comment type="caution">
    <text evidence="1">The sequence shown here is derived from an EMBL/GenBank/DDBJ whole genome shotgun (WGS) entry which is preliminary data.</text>
</comment>
<organism evidence="1 2">
    <name type="scientific">Vaccinium darrowii</name>
    <dbReference type="NCBI Taxonomy" id="229202"/>
    <lineage>
        <taxon>Eukaryota</taxon>
        <taxon>Viridiplantae</taxon>
        <taxon>Streptophyta</taxon>
        <taxon>Embryophyta</taxon>
        <taxon>Tracheophyta</taxon>
        <taxon>Spermatophyta</taxon>
        <taxon>Magnoliopsida</taxon>
        <taxon>eudicotyledons</taxon>
        <taxon>Gunneridae</taxon>
        <taxon>Pentapetalae</taxon>
        <taxon>asterids</taxon>
        <taxon>Ericales</taxon>
        <taxon>Ericaceae</taxon>
        <taxon>Vaccinioideae</taxon>
        <taxon>Vaccinieae</taxon>
        <taxon>Vaccinium</taxon>
    </lineage>
</organism>
<evidence type="ECO:0000313" key="2">
    <source>
        <dbReference type="Proteomes" id="UP000828048"/>
    </source>
</evidence>
<evidence type="ECO:0000313" key="1">
    <source>
        <dbReference type="EMBL" id="KAH7866265.1"/>
    </source>
</evidence>
<proteinExistence type="predicted"/>
<name>A0ACB7ZKY4_9ERIC</name>
<dbReference type="EMBL" id="CM037159">
    <property type="protein sequence ID" value="KAH7866265.1"/>
    <property type="molecule type" value="Genomic_DNA"/>
</dbReference>
<protein>
    <submittedName>
        <fullName evidence="1">Uncharacterized protein</fullName>
    </submittedName>
</protein>
<reference evidence="1 2" key="1">
    <citation type="journal article" date="2021" name="Hortic Res">
        <title>High-quality reference genome and annotation aids understanding of berry development for evergreen blueberry (Vaccinium darrowii).</title>
        <authorList>
            <person name="Yu J."/>
            <person name="Hulse-Kemp A.M."/>
            <person name="Babiker E."/>
            <person name="Staton M."/>
        </authorList>
    </citation>
    <scope>NUCLEOTIDE SEQUENCE [LARGE SCALE GENOMIC DNA]</scope>
    <source>
        <strain evidence="2">cv. NJ 8807/NJ 8810</strain>
        <tissue evidence="1">Young leaf</tissue>
    </source>
</reference>
<dbReference type="Proteomes" id="UP000828048">
    <property type="component" value="Chromosome 9"/>
</dbReference>